<comment type="caution">
    <text evidence="1">The sequence shown here is derived from an EMBL/GenBank/DDBJ whole genome shotgun (WGS) entry which is preliminary data.</text>
</comment>
<dbReference type="AlphaFoldDB" id="A0A366CYU9"/>
<evidence type="ECO:0000313" key="1">
    <source>
        <dbReference type="EMBL" id="RBO83007.1"/>
    </source>
</evidence>
<reference evidence="1 2" key="1">
    <citation type="submission" date="2018-06" db="EMBL/GenBank/DDBJ databases">
        <title>Genomic Encyclopedia of Type Strains, Phase IV (KMG-IV): sequencing the most valuable type-strain genomes for metagenomic binning, comparative biology and taxonomic classification.</title>
        <authorList>
            <person name="Goeker M."/>
        </authorList>
    </citation>
    <scope>NUCLEOTIDE SEQUENCE [LARGE SCALE GENOMIC DNA]</scope>
    <source>
        <strain evidence="1 2">DSM 44599</strain>
    </source>
</reference>
<protein>
    <submittedName>
        <fullName evidence="1">Uncharacterized protein</fullName>
    </submittedName>
</protein>
<sequence>MTHPETGALVRVYRLPWPQTFSPVTRTAVAEPTNPEGAVFAEQGTKLLNTAAKIAELVSRYQAMDEHPEVEFRATCHGHDVEWTNFLYTP</sequence>
<dbReference type="OrthoDB" id="4556797at2"/>
<name>A0A366CYU9_9NOCA</name>
<gene>
    <name evidence="1" type="ORF">DFR74_1206</name>
</gene>
<dbReference type="Proteomes" id="UP000252586">
    <property type="component" value="Unassembled WGS sequence"/>
</dbReference>
<accession>A0A366CYU9</accession>
<dbReference type="EMBL" id="QNRE01000020">
    <property type="protein sequence ID" value="RBO83007.1"/>
    <property type="molecule type" value="Genomic_DNA"/>
</dbReference>
<evidence type="ECO:0000313" key="2">
    <source>
        <dbReference type="Proteomes" id="UP000252586"/>
    </source>
</evidence>
<organism evidence="1 2">
    <name type="scientific">Nocardia puris</name>
    <dbReference type="NCBI Taxonomy" id="208602"/>
    <lineage>
        <taxon>Bacteria</taxon>
        <taxon>Bacillati</taxon>
        <taxon>Actinomycetota</taxon>
        <taxon>Actinomycetes</taxon>
        <taxon>Mycobacteriales</taxon>
        <taxon>Nocardiaceae</taxon>
        <taxon>Nocardia</taxon>
    </lineage>
</organism>
<dbReference type="RefSeq" id="WP_067513710.1">
    <property type="nucleotide sequence ID" value="NZ_CP107943.1"/>
</dbReference>
<proteinExistence type="predicted"/>
<keyword evidence="2" id="KW-1185">Reference proteome</keyword>